<dbReference type="GeneID" id="115267072"/>
<feature type="compositionally biased region" description="Polar residues" evidence="2">
    <location>
        <begin position="250"/>
        <end position="287"/>
    </location>
</feature>
<reference evidence="4" key="2">
    <citation type="submission" date="2025-05" db="UniProtKB">
        <authorList>
            <consortium name="EnsemblMetazoa"/>
        </authorList>
    </citation>
    <scope>IDENTIFICATION</scope>
    <source>
        <strain evidence="4">Foshan</strain>
    </source>
</reference>
<organism evidence="4 5">
    <name type="scientific">Aedes albopictus</name>
    <name type="common">Asian tiger mosquito</name>
    <name type="synonym">Stegomyia albopicta</name>
    <dbReference type="NCBI Taxonomy" id="7160"/>
    <lineage>
        <taxon>Eukaryota</taxon>
        <taxon>Metazoa</taxon>
        <taxon>Ecdysozoa</taxon>
        <taxon>Arthropoda</taxon>
        <taxon>Hexapoda</taxon>
        <taxon>Insecta</taxon>
        <taxon>Pterygota</taxon>
        <taxon>Neoptera</taxon>
        <taxon>Endopterygota</taxon>
        <taxon>Diptera</taxon>
        <taxon>Nematocera</taxon>
        <taxon>Culicoidea</taxon>
        <taxon>Culicidae</taxon>
        <taxon>Culicinae</taxon>
        <taxon>Aedini</taxon>
        <taxon>Aedes</taxon>
        <taxon>Stegomyia</taxon>
    </lineage>
</organism>
<dbReference type="InterPro" id="IPR036875">
    <property type="entry name" value="Znf_CCHC_sf"/>
</dbReference>
<protein>
    <recommendedName>
        <fullName evidence="3">CCHC-type domain-containing protein</fullName>
    </recommendedName>
</protein>
<feature type="region of interest" description="Disordered" evidence="2">
    <location>
        <begin position="394"/>
        <end position="426"/>
    </location>
</feature>
<dbReference type="SMART" id="SM00343">
    <property type="entry name" value="ZnF_C2HC"/>
    <property type="match status" value="2"/>
</dbReference>
<dbReference type="Gene3D" id="4.10.60.10">
    <property type="entry name" value="Zinc finger, CCHC-type"/>
    <property type="match status" value="1"/>
</dbReference>
<proteinExistence type="predicted"/>
<dbReference type="RefSeq" id="XP_062702396.1">
    <property type="nucleotide sequence ID" value="XM_062846412.1"/>
</dbReference>
<dbReference type="Pfam" id="PF03732">
    <property type="entry name" value="Retrotrans_gag"/>
    <property type="match status" value="1"/>
</dbReference>
<feature type="region of interest" description="Disordered" evidence="2">
    <location>
        <begin position="186"/>
        <end position="287"/>
    </location>
</feature>
<feature type="region of interest" description="Disordered" evidence="2">
    <location>
        <begin position="689"/>
        <end position="712"/>
    </location>
</feature>
<dbReference type="InterPro" id="IPR001878">
    <property type="entry name" value="Znf_CCHC"/>
</dbReference>
<keyword evidence="1" id="KW-0479">Metal-binding</keyword>
<sequence length="773" mass="87376">MEAYKIHANDLMESELDYELSIRNCSTHEPIVSKRRTLRRLLRASEDPELVLASRYEFESDYARIPLVLQEMENQMASGVAGGYLSRLVHYHKRVRRYVPQNNQQEEHQRILLYIINRLAKKYYGVDFLEANWLVPTCRIIPVGNQSHAASLRNDLPASSRTGTIPKQSAAVSGLLGVALAGDNNRANARGEEPSIEEGAVGGSTFPVADPPSFPFNSYQERPVSSRIQPEDRGRRRQSAPAGPEHYVETTDTVATDAQRTSSVNAKPGTNPTFEGRQQTPPSSQMDFFNQRTASRSNPGMRQDPPAQVMSNAGLDRHGISAASSPAPSPSETRNVNVNEYVHAADIEVYVQSYLTRMLRSAPQLPAVTATVVAQLTDQINNVRFQDPEVSRISREMPEDPSSRMSTPLPLRMPVRNPSSSNPFLEGEVENRDYRGEISPMSVGSRAVPGTHGTAPPGQHLYDPNVPIPGRHLSMATDYPRRLPHQQCNIIEKWPKFSGDNNAIPVSDFLRQIDILCRSYAISKPELRMHAHLLFRDSAYVWFTTYEGKCDTWESLEAYLKMRFDNPNRDRLIREELRNRKQRPNELFSAFLTDIETLAQRMIKKMSEQEKLELVVENMKISYKRRLALQPVLSIEQLAQLCFKFDALEPNLYQVGGASKTAVHQLVVEEDSDDAEEHEHSEEVYALFGQNPKSNRNVQRNEADGTKRKGQRIGGMQSQALCWNCKEIGHMWRECDQRKTIFCHVCGHTDTTAFQCPNKHDLGPRGNDGQKNE</sequence>
<dbReference type="RefSeq" id="XP_062702397.1">
    <property type="nucleotide sequence ID" value="XM_062846413.1"/>
</dbReference>
<evidence type="ECO:0000313" key="5">
    <source>
        <dbReference type="Proteomes" id="UP000069940"/>
    </source>
</evidence>
<keyword evidence="1" id="KW-0863">Zinc-finger</keyword>
<accession>A0ABM1YW76</accession>
<evidence type="ECO:0000256" key="2">
    <source>
        <dbReference type="SAM" id="MobiDB-lite"/>
    </source>
</evidence>
<evidence type="ECO:0000313" key="4">
    <source>
        <dbReference type="EnsemblMetazoa" id="AALFPA23_012660.P18222"/>
    </source>
</evidence>
<dbReference type="Proteomes" id="UP000069940">
    <property type="component" value="Unassembled WGS sequence"/>
</dbReference>
<evidence type="ECO:0000256" key="1">
    <source>
        <dbReference type="PROSITE-ProRule" id="PRU00047"/>
    </source>
</evidence>
<name>A0ABM1YW76_AEDAL</name>
<keyword evidence="5" id="KW-1185">Reference proteome</keyword>
<dbReference type="InterPro" id="IPR005162">
    <property type="entry name" value="Retrotrans_gag_dom"/>
</dbReference>
<dbReference type="PROSITE" id="PS50158">
    <property type="entry name" value="ZF_CCHC"/>
    <property type="match status" value="1"/>
</dbReference>
<feature type="domain" description="CCHC-type" evidence="3">
    <location>
        <begin position="722"/>
        <end position="737"/>
    </location>
</feature>
<dbReference type="EnsemblMetazoa" id="AALFPA23_012660.R18222">
    <property type="protein sequence ID" value="AALFPA23_012660.P18222"/>
    <property type="gene ID" value="AALFPA23_012660"/>
</dbReference>
<keyword evidence="1" id="KW-0862">Zinc</keyword>
<dbReference type="EnsemblMetazoa" id="AALFPA23_012660.R18221">
    <property type="protein sequence ID" value="AALFPA23_012660.P18221"/>
    <property type="gene ID" value="AALFPA23_012660"/>
</dbReference>
<evidence type="ECO:0000259" key="3">
    <source>
        <dbReference type="PROSITE" id="PS50158"/>
    </source>
</evidence>
<reference evidence="5" key="1">
    <citation type="journal article" date="2015" name="Proc. Natl. Acad. Sci. U.S.A.">
        <title>Genome sequence of the Asian Tiger mosquito, Aedes albopictus, reveals insights into its biology, genetics, and evolution.</title>
        <authorList>
            <person name="Chen X.G."/>
            <person name="Jiang X."/>
            <person name="Gu J."/>
            <person name="Xu M."/>
            <person name="Wu Y."/>
            <person name="Deng Y."/>
            <person name="Zhang C."/>
            <person name="Bonizzoni M."/>
            <person name="Dermauw W."/>
            <person name="Vontas J."/>
            <person name="Armbruster P."/>
            <person name="Huang X."/>
            <person name="Yang Y."/>
            <person name="Zhang H."/>
            <person name="He W."/>
            <person name="Peng H."/>
            <person name="Liu Y."/>
            <person name="Wu K."/>
            <person name="Chen J."/>
            <person name="Lirakis M."/>
            <person name="Topalis P."/>
            <person name="Van Leeuwen T."/>
            <person name="Hall A.B."/>
            <person name="Jiang X."/>
            <person name="Thorpe C."/>
            <person name="Mueller R.L."/>
            <person name="Sun C."/>
            <person name="Waterhouse R.M."/>
            <person name="Yan G."/>
            <person name="Tu Z.J."/>
            <person name="Fang X."/>
            <person name="James A.A."/>
        </authorList>
    </citation>
    <scope>NUCLEOTIDE SEQUENCE [LARGE SCALE GENOMIC DNA]</scope>
    <source>
        <strain evidence="5">Foshan</strain>
    </source>
</reference>
<dbReference type="SUPFAM" id="SSF57756">
    <property type="entry name" value="Retrovirus zinc finger-like domains"/>
    <property type="match status" value="1"/>
</dbReference>